<feature type="region of interest" description="Disordered" evidence="2">
    <location>
        <begin position="342"/>
        <end position="361"/>
    </location>
</feature>
<feature type="compositionally biased region" description="Low complexity" evidence="2">
    <location>
        <begin position="631"/>
        <end position="642"/>
    </location>
</feature>
<dbReference type="EMBL" id="BQKY01000002">
    <property type="protein sequence ID" value="GJN88164.1"/>
    <property type="molecule type" value="Genomic_DNA"/>
</dbReference>
<evidence type="ECO:0000256" key="1">
    <source>
        <dbReference type="SAM" id="Coils"/>
    </source>
</evidence>
<reference evidence="3 4" key="1">
    <citation type="submission" date="2021-12" db="EMBL/GenBank/DDBJ databases">
        <title>High titer production of polyol ester of fatty acids by Rhodotorula paludigena BS15 towards product separation-free biomass refinery.</title>
        <authorList>
            <person name="Mano J."/>
            <person name="Ono H."/>
            <person name="Tanaka T."/>
            <person name="Naito K."/>
            <person name="Sushida H."/>
            <person name="Ike M."/>
            <person name="Tokuyasu K."/>
            <person name="Kitaoka M."/>
        </authorList>
    </citation>
    <scope>NUCLEOTIDE SEQUENCE [LARGE SCALE GENOMIC DNA]</scope>
    <source>
        <strain evidence="3 4">BS15</strain>
    </source>
</reference>
<accession>A0AAV5GCH1</accession>
<feature type="compositionally biased region" description="Polar residues" evidence="2">
    <location>
        <begin position="464"/>
        <end position="477"/>
    </location>
</feature>
<protein>
    <submittedName>
        <fullName evidence="3">Uncharacterized protein</fullName>
    </submittedName>
</protein>
<feature type="compositionally biased region" description="Low complexity" evidence="2">
    <location>
        <begin position="390"/>
        <end position="401"/>
    </location>
</feature>
<feature type="compositionally biased region" description="Low complexity" evidence="2">
    <location>
        <begin position="9"/>
        <end position="18"/>
    </location>
</feature>
<feature type="region of interest" description="Disordered" evidence="2">
    <location>
        <begin position="1170"/>
        <end position="1194"/>
    </location>
</feature>
<comment type="caution">
    <text evidence="3">The sequence shown here is derived from an EMBL/GenBank/DDBJ whole genome shotgun (WGS) entry which is preliminary data.</text>
</comment>
<feature type="region of interest" description="Disordered" evidence="2">
    <location>
        <begin position="1071"/>
        <end position="1125"/>
    </location>
</feature>
<evidence type="ECO:0000313" key="3">
    <source>
        <dbReference type="EMBL" id="GJN88164.1"/>
    </source>
</evidence>
<feature type="region of interest" description="Disordered" evidence="2">
    <location>
        <begin position="244"/>
        <end position="265"/>
    </location>
</feature>
<feature type="compositionally biased region" description="Low complexity" evidence="2">
    <location>
        <begin position="1074"/>
        <end position="1108"/>
    </location>
</feature>
<feature type="region of interest" description="Disordered" evidence="2">
    <location>
        <begin position="1"/>
        <end position="78"/>
    </location>
</feature>
<gene>
    <name evidence="3" type="ORF">Rhopal_001129-T1</name>
</gene>
<proteinExistence type="predicted"/>
<feature type="compositionally biased region" description="Low complexity" evidence="2">
    <location>
        <begin position="1183"/>
        <end position="1194"/>
    </location>
</feature>
<feature type="compositionally biased region" description="Pro residues" evidence="2">
    <location>
        <begin position="582"/>
        <end position="591"/>
    </location>
</feature>
<dbReference type="AlphaFoldDB" id="A0AAV5GCH1"/>
<feature type="compositionally biased region" description="Pro residues" evidence="2">
    <location>
        <begin position="1115"/>
        <end position="1124"/>
    </location>
</feature>
<name>A0AAV5GCH1_9BASI</name>
<organism evidence="3 4">
    <name type="scientific">Rhodotorula paludigena</name>
    <dbReference type="NCBI Taxonomy" id="86838"/>
    <lineage>
        <taxon>Eukaryota</taxon>
        <taxon>Fungi</taxon>
        <taxon>Dikarya</taxon>
        <taxon>Basidiomycota</taxon>
        <taxon>Pucciniomycotina</taxon>
        <taxon>Microbotryomycetes</taxon>
        <taxon>Sporidiobolales</taxon>
        <taxon>Sporidiobolaceae</taxon>
        <taxon>Rhodotorula</taxon>
    </lineage>
</organism>
<keyword evidence="4" id="KW-1185">Reference proteome</keyword>
<evidence type="ECO:0000313" key="4">
    <source>
        <dbReference type="Proteomes" id="UP001342314"/>
    </source>
</evidence>
<feature type="compositionally biased region" description="Low complexity" evidence="2">
    <location>
        <begin position="59"/>
        <end position="76"/>
    </location>
</feature>
<keyword evidence="1" id="KW-0175">Coiled coil</keyword>
<feature type="region of interest" description="Disordered" evidence="2">
    <location>
        <begin position="945"/>
        <end position="978"/>
    </location>
</feature>
<feature type="region of interest" description="Disordered" evidence="2">
    <location>
        <begin position="855"/>
        <end position="893"/>
    </location>
</feature>
<feature type="region of interest" description="Disordered" evidence="2">
    <location>
        <begin position="380"/>
        <end position="642"/>
    </location>
</feature>
<sequence>MAPAPGVHASPAFSSSPPSSSPPASPTPHASAPSVAISPTQDYATLVRSIQRRSHDRLAAVSPSASPSRAGPSPSSLEADLRLAAEIGQTLLQEKTALQQRLEASDRANQKLLDRLSASVKEGVQLQRRLEEAVGNLEQADSSNRALLVSLEEDRKTISRLSSDSGKLAITTVQLKELQRVHDDTVQELASERRRADGAERQARKLVERSRDLEERLGKATHDLEEIRQDKVLRARRSLDALAKARAGRPDAMSPAAADADEARENAEAKELLKVVETLVSENQLLRSESMELQGLLEASREREELHGTAVAHETLAEEDEYEDDFELAAADVPRRRESAASTFSNQVATSDSVVSPSASQPLSDFDLGKLPLSPDLTADTSVHPSWHPSASTRSASAGGADLSRTFSQSSYGSEDPYGPTRKIGIMKRPPPVSHSIQLQSAGKPGSAPNSPRLDYFPHRPASIFSNASEDQDSASVSSRPRRHHRPLSLSLGPSVFPQVPEDESRPVSPFTRQPPPSSTHRRRSSQGGILAHSVSGGSSAFGLASPMQDVPSAGPSRARRSRSSDRAIPTTTDASTQTTPPATPRPPPVVREPADPAEFGTPRSHSARSGTGGSPASFARSSVASPPADSETSSSLEQQQQLGVSAAARQLEQRTAALGQLIEHVARLLVRVQAADVASQEKRLRKQNLPGDVRYTAQANLRDLVSDIELVRDRFRRVVELERSARARAPSPSTTGDSSLVTRRDFVSLVKLLRDLLFEASRLRMLVNRVQLDPSLAHSLKDLDVPNPFDAAEAKSASGTSGGLLAPLSRLFGAVAGDEPVLSHRASSAQLRPPPGKRGGSSTVSTATVNVEFGSGQVRQAELPSSEQPSPRDTAAAAPPAARPRPSQVKRDLSSIFAGATTSRAGIALGTAAQEHSAAPAGRLAAAASYIPFGRLLASSYRPPMSSTTNAVLDSLPHAPPASRTAADGPPPEEPTLLERQLRPRGLSDSSIRSTFLAHDGTIRANPHHRVVTSAGLALSAEPVRVPVVVAPASTGGDSSALSLSVAASPVGTPSAPNAMEALRQQLEEDGALPSSTSLTSDPSSSLSRSVSRRPSAAQLRAKASSSRLRDSLSPPPPVPPVPILSAAQAHEGLLSTSSATSESSLSLSVGAAPSSAAAATAAAMPIRIAPPSPRSTGKGDGAPTVAGTAPAPGAAGLLGKVASTAFGSLAAQATGVGAESWRERSRLGL</sequence>
<evidence type="ECO:0000256" key="2">
    <source>
        <dbReference type="SAM" id="MobiDB-lite"/>
    </source>
</evidence>
<feature type="compositionally biased region" description="Low complexity" evidence="2">
    <location>
        <begin position="567"/>
        <end position="581"/>
    </location>
</feature>
<feature type="compositionally biased region" description="Low complexity" evidence="2">
    <location>
        <begin position="870"/>
        <end position="887"/>
    </location>
</feature>
<dbReference type="Proteomes" id="UP001342314">
    <property type="component" value="Unassembled WGS sequence"/>
</dbReference>
<feature type="coiled-coil region" evidence="1">
    <location>
        <begin position="175"/>
        <end position="230"/>
    </location>
</feature>
<feature type="region of interest" description="Disordered" evidence="2">
    <location>
        <begin position="826"/>
        <end position="845"/>
    </location>
</feature>